<evidence type="ECO:0000256" key="13">
    <source>
        <dbReference type="ARBA" id="ARBA00022932"/>
    </source>
</evidence>
<dbReference type="NCBIfam" id="TIGR02777">
    <property type="entry name" value="LigD_PE_dom"/>
    <property type="match status" value="1"/>
</dbReference>
<evidence type="ECO:0000256" key="6">
    <source>
        <dbReference type="ARBA" id="ARBA00022722"/>
    </source>
</evidence>
<feature type="compositionally biased region" description="Basic and acidic residues" evidence="23">
    <location>
        <begin position="522"/>
        <end position="537"/>
    </location>
</feature>
<comment type="similarity">
    <text evidence="21">In the C-terminal section; belongs to the ATP-dependent DNA ligase family.</text>
</comment>
<dbReference type="Gene3D" id="3.90.920.10">
    <property type="entry name" value="DNA primase, PRIM domain"/>
    <property type="match status" value="1"/>
</dbReference>
<dbReference type="Pfam" id="PF01068">
    <property type="entry name" value="DNA_ligase_A_M"/>
    <property type="match status" value="1"/>
</dbReference>
<evidence type="ECO:0000256" key="11">
    <source>
        <dbReference type="ARBA" id="ARBA00022839"/>
    </source>
</evidence>
<comment type="similarity">
    <text evidence="22">In the N-terminal section; belongs to the LigD polymerase family.</text>
</comment>
<dbReference type="InterPro" id="IPR012340">
    <property type="entry name" value="NA-bd_OB-fold"/>
</dbReference>
<proteinExistence type="inferred from homology"/>
<keyword evidence="17" id="KW-0464">Manganese</keyword>
<dbReference type="NCBIfam" id="TIGR02779">
    <property type="entry name" value="NHEJ_ligase_lig"/>
    <property type="match status" value="1"/>
</dbReference>
<dbReference type="SUPFAM" id="SSF56091">
    <property type="entry name" value="DNA ligase/mRNA capping enzyme, catalytic domain"/>
    <property type="match status" value="1"/>
</dbReference>
<name>A0A369MBW1_EGGLN</name>
<feature type="domain" description="ATP-dependent DNA ligase family profile" evidence="24">
    <location>
        <begin position="310"/>
        <end position="392"/>
    </location>
</feature>
<dbReference type="InterPro" id="IPR014143">
    <property type="entry name" value="NHEJ_ligase_prk"/>
</dbReference>
<gene>
    <name evidence="25" type="primary">ligD</name>
    <name evidence="25" type="ORF">C1875_10300</name>
</gene>
<comment type="cofactor">
    <cofactor evidence="1">
        <name>Mn(2+)</name>
        <dbReference type="ChEBI" id="CHEBI:29035"/>
    </cofactor>
</comment>
<dbReference type="InterPro" id="IPR012310">
    <property type="entry name" value="DNA_ligase_ATP-dep_cent"/>
</dbReference>
<evidence type="ECO:0000256" key="14">
    <source>
        <dbReference type="ARBA" id="ARBA00023125"/>
    </source>
</evidence>
<evidence type="ECO:0000256" key="7">
    <source>
        <dbReference type="ARBA" id="ARBA00022723"/>
    </source>
</evidence>
<keyword evidence="4" id="KW-0808">Transferase</keyword>
<keyword evidence="5" id="KW-0548">Nucleotidyltransferase</keyword>
<evidence type="ECO:0000256" key="17">
    <source>
        <dbReference type="ARBA" id="ARBA00023211"/>
    </source>
</evidence>
<keyword evidence="7" id="KW-0479">Metal-binding</keyword>
<dbReference type="PANTHER" id="PTHR42705:SF2">
    <property type="entry name" value="BIFUNCTIONAL NON-HOMOLOGOUS END JOINING PROTEIN LIGD"/>
    <property type="match status" value="1"/>
</dbReference>
<dbReference type="Pfam" id="PF13298">
    <property type="entry name" value="LigD_N"/>
    <property type="match status" value="1"/>
</dbReference>
<feature type="region of interest" description="Disordered" evidence="23">
    <location>
        <begin position="1"/>
        <end position="35"/>
    </location>
</feature>
<keyword evidence="3 25" id="KW-0436">Ligase</keyword>
<dbReference type="EC" id="6.5.1.1" evidence="2"/>
<evidence type="ECO:0000313" key="26">
    <source>
        <dbReference type="Proteomes" id="UP000253970"/>
    </source>
</evidence>
<evidence type="ECO:0000256" key="23">
    <source>
        <dbReference type="SAM" id="MobiDB-lite"/>
    </source>
</evidence>
<dbReference type="GO" id="GO:0046872">
    <property type="term" value="F:metal ion binding"/>
    <property type="evidence" value="ECO:0007669"/>
    <property type="project" value="UniProtKB-KW"/>
</dbReference>
<evidence type="ECO:0000259" key="24">
    <source>
        <dbReference type="PROSITE" id="PS50160"/>
    </source>
</evidence>
<evidence type="ECO:0000313" key="25">
    <source>
        <dbReference type="EMBL" id="RDB69232.1"/>
    </source>
</evidence>
<evidence type="ECO:0000256" key="21">
    <source>
        <dbReference type="ARBA" id="ARBA00049981"/>
    </source>
</evidence>
<dbReference type="SUPFAM" id="SSF50249">
    <property type="entry name" value="Nucleic acid-binding proteins"/>
    <property type="match status" value="1"/>
</dbReference>
<evidence type="ECO:0000256" key="16">
    <source>
        <dbReference type="ARBA" id="ARBA00023204"/>
    </source>
</evidence>
<dbReference type="GO" id="GO:0003887">
    <property type="term" value="F:DNA-directed DNA polymerase activity"/>
    <property type="evidence" value="ECO:0007669"/>
    <property type="project" value="UniProtKB-KW"/>
</dbReference>
<evidence type="ECO:0000256" key="1">
    <source>
        <dbReference type="ARBA" id="ARBA00001936"/>
    </source>
</evidence>
<feature type="region of interest" description="Disordered" evidence="23">
    <location>
        <begin position="497"/>
        <end position="537"/>
    </location>
</feature>
<evidence type="ECO:0000256" key="15">
    <source>
        <dbReference type="ARBA" id="ARBA00023172"/>
    </source>
</evidence>
<dbReference type="CDD" id="cd07906">
    <property type="entry name" value="Adenylation_DNA_ligase_LigD_LigC"/>
    <property type="match status" value="1"/>
</dbReference>
<dbReference type="GO" id="GO:0006310">
    <property type="term" value="P:DNA recombination"/>
    <property type="evidence" value="ECO:0007669"/>
    <property type="project" value="UniProtKB-KW"/>
</dbReference>
<dbReference type="Pfam" id="PF04679">
    <property type="entry name" value="DNA_ligase_A_C"/>
    <property type="match status" value="1"/>
</dbReference>
<accession>A0A369MBW1</accession>
<evidence type="ECO:0000256" key="4">
    <source>
        <dbReference type="ARBA" id="ARBA00022679"/>
    </source>
</evidence>
<dbReference type="EMBL" id="PPTU01000015">
    <property type="protein sequence ID" value="RDB69232.1"/>
    <property type="molecule type" value="Genomic_DNA"/>
</dbReference>
<dbReference type="Gene3D" id="3.30.1490.70">
    <property type="match status" value="1"/>
</dbReference>
<keyword evidence="13" id="KW-0239">DNA-directed DNA polymerase</keyword>
<dbReference type="GO" id="GO:0005524">
    <property type="term" value="F:ATP binding"/>
    <property type="evidence" value="ECO:0007669"/>
    <property type="project" value="UniProtKB-KW"/>
</dbReference>
<dbReference type="GO" id="GO:0006281">
    <property type="term" value="P:DNA repair"/>
    <property type="evidence" value="ECO:0007669"/>
    <property type="project" value="UniProtKB-KW"/>
</dbReference>
<dbReference type="GO" id="GO:0003677">
    <property type="term" value="F:DNA binding"/>
    <property type="evidence" value="ECO:0007669"/>
    <property type="project" value="UniProtKB-KW"/>
</dbReference>
<evidence type="ECO:0000256" key="5">
    <source>
        <dbReference type="ARBA" id="ARBA00022695"/>
    </source>
</evidence>
<dbReference type="PROSITE" id="PS50160">
    <property type="entry name" value="DNA_LIGASE_A3"/>
    <property type="match status" value="1"/>
</dbReference>
<evidence type="ECO:0000256" key="19">
    <source>
        <dbReference type="ARBA" id="ARBA00029943"/>
    </source>
</evidence>
<sequence length="822" mass="92331">MTSPLDDYNRKRNFDRTAEPPGTAAPRDDGAAGGRDGRLRFAVQHHLASRDHYDLRLEWNGTLLSWAVPKGPSYNPRDKRLAVRVEDHPLDYRTFEGTIPQGEYGGGTVMLWDEGWWEPLVDVEQGLREGDLKFALHGHRLKGAWVLVHMKPKKGERDVNWLLIKEKDDYVRADAGIDGFETSVQTGRTMDEIARGEDEAFAANPFDHVDVELAKLVNTTPPGDGWLFEVKYDGYRIVAYVEGGRARLVTRNGNDYTRHFPTIARSLEDWAAGRAMVLDGELVVTDEAGKTDFQALQNFLRDPSGKHPAYVAFDLLAFEGDDLRDRSLAERKELLESLMSDAPDDLRYSVHVRGNGADSFRAACEQQLEGVVGKRADSPYRGVRNEDWIKLKCGNEREFVVGGYTQSAKRVRGISSLLLGQYEGDRLTYVGRVGSGLSEATSRELLAAFEGLERPDAPFADAPKPRSGERVVWLDPQTIVQVKFAEWTEDGLLRHPSYQGIRTDKDPRNVQREPASEPDEQTPDRLERPMNSDNEKNGELRIDGVRITNPGKLLFEDPPITKEDVVRYYARMADRMLPYASGRILSIVRCPRGADSACFFKKHPGPSTPGVRTVDIPTSSGDEEPYFYVEDAVGLVSEAQMDTLEFHLWGSRVDTLEQPDMMVFDLDPDKGLGLEQVRRGVRDLKGILDELGLTSFLKTSGGKGYHVVLPFQPAASWDAFHDFARRIAQVMAEKWPDRYTSNVRLAKRTGKVFIDWMRNGRGATSIAPYSLRARSGARVSMPLGWNELDQTAPDAFTMDDALARIDGDDPWDGYFDVDQALE</sequence>
<keyword evidence="11" id="KW-0269">Exonuclease</keyword>
<keyword evidence="16" id="KW-0234">DNA repair</keyword>
<evidence type="ECO:0000256" key="22">
    <source>
        <dbReference type="ARBA" id="ARBA00049990"/>
    </source>
</evidence>
<dbReference type="CDD" id="cd04862">
    <property type="entry name" value="PaeLigD_Pol_like"/>
    <property type="match status" value="1"/>
</dbReference>
<dbReference type="Proteomes" id="UP000253970">
    <property type="component" value="Unassembled WGS sequence"/>
</dbReference>
<dbReference type="InterPro" id="IPR033651">
    <property type="entry name" value="PaeLigD_Pol-like"/>
</dbReference>
<evidence type="ECO:0000256" key="10">
    <source>
        <dbReference type="ARBA" id="ARBA00022801"/>
    </source>
</evidence>
<dbReference type="PANTHER" id="PTHR42705">
    <property type="entry name" value="BIFUNCTIONAL NON-HOMOLOGOUS END JOINING PROTEIN LIGD"/>
    <property type="match status" value="1"/>
</dbReference>
<protein>
    <recommendedName>
        <fullName evidence="2">DNA ligase (ATP)</fullName>
        <ecNumber evidence="2">6.5.1.1</ecNumber>
    </recommendedName>
    <alternativeName>
        <fullName evidence="19">NHEJ DNA polymerase</fullName>
    </alternativeName>
</protein>
<keyword evidence="12" id="KW-0067">ATP-binding</keyword>
<feature type="compositionally biased region" description="Basic and acidic residues" evidence="23">
    <location>
        <begin position="7"/>
        <end position="18"/>
    </location>
</feature>
<keyword evidence="10" id="KW-0378">Hydrolase</keyword>
<dbReference type="InterPro" id="IPR014144">
    <property type="entry name" value="LigD_PE_domain"/>
</dbReference>
<feature type="compositionally biased region" description="Basic and acidic residues" evidence="23">
    <location>
        <begin position="26"/>
        <end position="35"/>
    </location>
</feature>
<dbReference type="InterPro" id="IPR012309">
    <property type="entry name" value="DNA_ligase_ATP-dep_C"/>
</dbReference>
<keyword evidence="9" id="KW-0227">DNA damage</keyword>
<dbReference type="InterPro" id="IPR014145">
    <property type="entry name" value="LigD_pol_dom"/>
</dbReference>
<keyword evidence="14" id="KW-0238">DNA-binding</keyword>
<dbReference type="CDD" id="cd07971">
    <property type="entry name" value="OBF_DNA_ligase_LigD"/>
    <property type="match status" value="1"/>
</dbReference>
<dbReference type="GO" id="GO:0004527">
    <property type="term" value="F:exonuclease activity"/>
    <property type="evidence" value="ECO:0007669"/>
    <property type="project" value="UniProtKB-KW"/>
</dbReference>
<keyword evidence="8" id="KW-0547">Nucleotide-binding</keyword>
<dbReference type="AlphaFoldDB" id="A0A369MBW1"/>
<evidence type="ECO:0000256" key="12">
    <source>
        <dbReference type="ARBA" id="ARBA00022840"/>
    </source>
</evidence>
<evidence type="ECO:0000256" key="20">
    <source>
        <dbReference type="ARBA" id="ARBA00034003"/>
    </source>
</evidence>
<dbReference type="InterPro" id="IPR014146">
    <property type="entry name" value="LigD_ligase_dom"/>
</dbReference>
<reference evidence="25 26" key="1">
    <citation type="journal article" date="2018" name="Elife">
        <title>Discovery and characterization of a prevalent human gut bacterial enzyme sufficient for the inactivation of a family of plant toxins.</title>
        <authorList>
            <person name="Koppel N."/>
            <person name="Bisanz J.E."/>
            <person name="Pandelia M.E."/>
            <person name="Turnbaugh P.J."/>
            <person name="Balskus E.P."/>
        </authorList>
    </citation>
    <scope>NUCLEOTIDE SEQUENCE [LARGE SCALE GENOMIC DNA]</scope>
    <source>
        <strain evidence="25 26">W1 BHI 6</strain>
    </source>
</reference>
<evidence type="ECO:0000256" key="3">
    <source>
        <dbReference type="ARBA" id="ARBA00022598"/>
    </source>
</evidence>
<dbReference type="InterPro" id="IPR052171">
    <property type="entry name" value="NHEJ_LigD"/>
</dbReference>
<evidence type="ECO:0000256" key="9">
    <source>
        <dbReference type="ARBA" id="ARBA00022763"/>
    </source>
</evidence>
<dbReference type="NCBIfam" id="TIGR02778">
    <property type="entry name" value="ligD_pol"/>
    <property type="match status" value="1"/>
</dbReference>
<comment type="catalytic activity">
    <reaction evidence="20">
        <text>ATP + (deoxyribonucleotide)n-3'-hydroxyl + 5'-phospho-(deoxyribonucleotide)m = (deoxyribonucleotide)n+m + AMP + diphosphate.</text>
        <dbReference type="EC" id="6.5.1.1"/>
    </reaction>
</comment>
<keyword evidence="18" id="KW-0511">Multifunctional enzyme</keyword>
<evidence type="ECO:0000256" key="18">
    <source>
        <dbReference type="ARBA" id="ARBA00023268"/>
    </source>
</evidence>
<organism evidence="25 26">
    <name type="scientific">Eggerthella lenta</name>
    <name type="common">Eubacterium lentum</name>
    <dbReference type="NCBI Taxonomy" id="84112"/>
    <lineage>
        <taxon>Bacteria</taxon>
        <taxon>Bacillati</taxon>
        <taxon>Actinomycetota</taxon>
        <taxon>Coriobacteriia</taxon>
        <taxon>Eggerthellales</taxon>
        <taxon>Eggerthellaceae</taxon>
        <taxon>Eggerthella</taxon>
    </lineage>
</organism>
<dbReference type="Pfam" id="PF21686">
    <property type="entry name" value="LigD_Prim-Pol"/>
    <property type="match status" value="1"/>
</dbReference>
<evidence type="ECO:0000256" key="2">
    <source>
        <dbReference type="ARBA" id="ARBA00012727"/>
    </source>
</evidence>
<keyword evidence="6" id="KW-0540">Nuclease</keyword>
<comment type="caution">
    <text evidence="25">The sequence shown here is derived from an EMBL/GenBank/DDBJ whole genome shotgun (WGS) entry which is preliminary data.</text>
</comment>
<dbReference type="GO" id="GO:0003910">
    <property type="term" value="F:DNA ligase (ATP) activity"/>
    <property type="evidence" value="ECO:0007669"/>
    <property type="project" value="UniProtKB-EC"/>
</dbReference>
<feature type="compositionally biased region" description="Basic and acidic residues" evidence="23">
    <location>
        <begin position="502"/>
        <end position="515"/>
    </location>
</feature>
<dbReference type="NCBIfam" id="TIGR02776">
    <property type="entry name" value="NHEJ_ligase_prk"/>
    <property type="match status" value="1"/>
</dbReference>
<evidence type="ECO:0000256" key="8">
    <source>
        <dbReference type="ARBA" id="ARBA00022741"/>
    </source>
</evidence>
<keyword evidence="15" id="KW-0233">DNA recombination</keyword>
<dbReference type="Gene3D" id="2.40.50.140">
    <property type="entry name" value="Nucleic acid-binding proteins"/>
    <property type="match status" value="1"/>
</dbReference>
<dbReference type="Gene3D" id="3.30.470.30">
    <property type="entry name" value="DNA ligase/mRNA capping enzyme"/>
    <property type="match status" value="1"/>
</dbReference>